<dbReference type="GO" id="GO:0003676">
    <property type="term" value="F:nucleic acid binding"/>
    <property type="evidence" value="ECO:0007669"/>
    <property type="project" value="InterPro"/>
</dbReference>
<organism evidence="1">
    <name type="scientific">marine sediment metagenome</name>
    <dbReference type="NCBI Taxonomy" id="412755"/>
    <lineage>
        <taxon>unclassified sequences</taxon>
        <taxon>metagenomes</taxon>
        <taxon>ecological metagenomes</taxon>
    </lineage>
</organism>
<protein>
    <submittedName>
        <fullName evidence="1">Uncharacterized protein</fullName>
    </submittedName>
</protein>
<dbReference type="EMBL" id="LAZR01005896">
    <property type="protein sequence ID" value="KKM96332.1"/>
    <property type="molecule type" value="Genomic_DNA"/>
</dbReference>
<gene>
    <name evidence="1" type="ORF">LCGC14_1179270</name>
</gene>
<proteinExistence type="predicted"/>
<name>A0A0F9PT65_9ZZZZ</name>
<dbReference type="InterPro" id="IPR002052">
    <property type="entry name" value="DNA_methylase_N6_adenine_CS"/>
</dbReference>
<sequence length="169" mass="19295">MGIEKRMQPTLIHIPTISDCHATPLVLARDIIDYFNPVGRCLDPCRGEGAFYDLLPTASSEWCEIEQGRDFYAWSDPVDWIVGNPPYSHYSAWLRNSFTVAKDIVYLMPVYKIFASDKFLNDLFRWGGIVHIRRYGTGSAWGFPFGHALSAVHYQAGYTGDTSWSRYTI</sequence>
<accession>A0A0F9PT65</accession>
<evidence type="ECO:0000313" key="1">
    <source>
        <dbReference type="EMBL" id="KKM96332.1"/>
    </source>
</evidence>
<dbReference type="InterPro" id="IPR029063">
    <property type="entry name" value="SAM-dependent_MTases_sf"/>
</dbReference>
<dbReference type="SUPFAM" id="SSF53335">
    <property type="entry name" value="S-adenosyl-L-methionine-dependent methyltransferases"/>
    <property type="match status" value="1"/>
</dbReference>
<dbReference type="PROSITE" id="PS00092">
    <property type="entry name" value="N6_MTASE"/>
    <property type="match status" value="1"/>
</dbReference>
<comment type="caution">
    <text evidence="1">The sequence shown here is derived from an EMBL/GenBank/DDBJ whole genome shotgun (WGS) entry which is preliminary data.</text>
</comment>
<dbReference type="GO" id="GO:0008168">
    <property type="term" value="F:methyltransferase activity"/>
    <property type="evidence" value="ECO:0007669"/>
    <property type="project" value="InterPro"/>
</dbReference>
<reference evidence="1" key="1">
    <citation type="journal article" date="2015" name="Nature">
        <title>Complex archaea that bridge the gap between prokaryotes and eukaryotes.</title>
        <authorList>
            <person name="Spang A."/>
            <person name="Saw J.H."/>
            <person name="Jorgensen S.L."/>
            <person name="Zaremba-Niedzwiedzka K."/>
            <person name="Martijn J."/>
            <person name="Lind A.E."/>
            <person name="van Eijk R."/>
            <person name="Schleper C."/>
            <person name="Guy L."/>
            <person name="Ettema T.J."/>
        </authorList>
    </citation>
    <scope>NUCLEOTIDE SEQUENCE</scope>
</reference>
<dbReference type="AlphaFoldDB" id="A0A0F9PT65"/>
<dbReference type="GO" id="GO:0032259">
    <property type="term" value="P:methylation"/>
    <property type="evidence" value="ECO:0007669"/>
    <property type="project" value="InterPro"/>
</dbReference>